<proteinExistence type="predicted"/>
<dbReference type="AlphaFoldDB" id="A0A9C9EMJ8"/>
<evidence type="ECO:0000313" key="1">
    <source>
        <dbReference type="EMBL" id="HEC78694.1"/>
    </source>
</evidence>
<accession>A0A9C9EMJ8</accession>
<dbReference type="Proteomes" id="UP000885826">
    <property type="component" value="Unassembled WGS sequence"/>
</dbReference>
<organism evidence="1 2">
    <name type="scientific">candidate division WOR-3 bacterium</name>
    <dbReference type="NCBI Taxonomy" id="2052148"/>
    <lineage>
        <taxon>Bacteria</taxon>
        <taxon>Bacteria division WOR-3</taxon>
    </lineage>
</organism>
<gene>
    <name evidence="1" type="ORF">ENI34_06080</name>
</gene>
<dbReference type="EMBL" id="DRIG01000064">
    <property type="protein sequence ID" value="HEC78694.1"/>
    <property type="molecule type" value="Genomic_DNA"/>
</dbReference>
<reference evidence="1" key="1">
    <citation type="journal article" date="2020" name="mSystems">
        <title>Genome- and Community-Level Interaction Insights into Carbon Utilization and Element Cycling Functions of Hydrothermarchaeota in Hydrothermal Sediment.</title>
        <authorList>
            <person name="Zhou Z."/>
            <person name="Liu Y."/>
            <person name="Xu W."/>
            <person name="Pan J."/>
            <person name="Luo Z.H."/>
            <person name="Li M."/>
        </authorList>
    </citation>
    <scope>NUCLEOTIDE SEQUENCE</scope>
    <source>
        <strain evidence="1">HyVt-388</strain>
    </source>
</reference>
<sequence length="83" mass="10110">MRRKREGMSLVEFSTEEHTLLYRKIRLMERNKRRKKIGMLINRFELQGTLFNLEWEPIVDINHYHVGAVQDVVLQQGRKDEKR</sequence>
<evidence type="ECO:0000313" key="2">
    <source>
        <dbReference type="Proteomes" id="UP000885826"/>
    </source>
</evidence>
<comment type="caution">
    <text evidence="1">The sequence shown here is derived from an EMBL/GenBank/DDBJ whole genome shotgun (WGS) entry which is preliminary data.</text>
</comment>
<name>A0A9C9EMJ8_UNCW3</name>
<protein>
    <submittedName>
        <fullName evidence="1">Uncharacterized protein</fullName>
    </submittedName>
</protein>